<keyword evidence="3" id="KW-1185">Reference proteome</keyword>
<reference evidence="2" key="1">
    <citation type="submission" date="2021-02" db="EMBL/GenBank/DDBJ databases">
        <title>Fulvivirga sp. S481 isolated from sea water.</title>
        <authorList>
            <person name="Bae S.S."/>
            <person name="Baek K."/>
        </authorList>
    </citation>
    <scope>NUCLEOTIDE SEQUENCE</scope>
    <source>
        <strain evidence="2">S481</strain>
    </source>
</reference>
<dbReference type="Proteomes" id="UP000662783">
    <property type="component" value="Chromosome"/>
</dbReference>
<proteinExistence type="predicted"/>
<dbReference type="AlphaFoldDB" id="A0A974WKN6"/>
<keyword evidence="1" id="KW-0472">Membrane</keyword>
<organism evidence="2 3">
    <name type="scientific">Fulvivirga lutea</name>
    <dbReference type="NCBI Taxonomy" id="2810512"/>
    <lineage>
        <taxon>Bacteria</taxon>
        <taxon>Pseudomonadati</taxon>
        <taxon>Bacteroidota</taxon>
        <taxon>Cytophagia</taxon>
        <taxon>Cytophagales</taxon>
        <taxon>Fulvivirgaceae</taxon>
        <taxon>Fulvivirga</taxon>
    </lineage>
</organism>
<name>A0A974WKN6_9BACT</name>
<keyword evidence="1" id="KW-1133">Transmembrane helix</keyword>
<sequence>MNQKPLAELTDDELLKLAKKQKSTNIINAFIIGFLAGIVIYSIAVNTFGFLMIIPLFLAYKLINKSKYEREELKAQLKARNLS</sequence>
<dbReference type="KEGG" id="fuv:JR347_07725"/>
<evidence type="ECO:0000256" key="1">
    <source>
        <dbReference type="SAM" id="Phobius"/>
    </source>
</evidence>
<dbReference type="RefSeq" id="WP_205723476.1">
    <property type="nucleotide sequence ID" value="NZ_CP070608.1"/>
</dbReference>
<accession>A0A974WKN6</accession>
<evidence type="ECO:0000313" key="2">
    <source>
        <dbReference type="EMBL" id="QSE98962.1"/>
    </source>
</evidence>
<keyword evidence="1" id="KW-0812">Transmembrane</keyword>
<feature type="transmembrane region" description="Helical" evidence="1">
    <location>
        <begin position="27"/>
        <end position="60"/>
    </location>
</feature>
<evidence type="ECO:0000313" key="3">
    <source>
        <dbReference type="Proteomes" id="UP000662783"/>
    </source>
</evidence>
<gene>
    <name evidence="2" type="ORF">JR347_07725</name>
</gene>
<dbReference type="EMBL" id="CP070608">
    <property type="protein sequence ID" value="QSE98962.1"/>
    <property type="molecule type" value="Genomic_DNA"/>
</dbReference>
<protein>
    <submittedName>
        <fullName evidence="2">FUSC family protein</fullName>
    </submittedName>
</protein>